<name>A0A2K3CYF2_CHLRE</name>
<organism evidence="1 2">
    <name type="scientific">Chlamydomonas reinhardtii</name>
    <name type="common">Chlamydomonas smithii</name>
    <dbReference type="NCBI Taxonomy" id="3055"/>
    <lineage>
        <taxon>Eukaryota</taxon>
        <taxon>Viridiplantae</taxon>
        <taxon>Chlorophyta</taxon>
        <taxon>core chlorophytes</taxon>
        <taxon>Chlorophyceae</taxon>
        <taxon>CS clade</taxon>
        <taxon>Chlamydomonadales</taxon>
        <taxon>Chlamydomonadaceae</taxon>
        <taxon>Chlamydomonas</taxon>
    </lineage>
</organism>
<keyword evidence="2" id="KW-1185">Reference proteome</keyword>
<dbReference type="RefSeq" id="XP_042916961.1">
    <property type="nucleotide sequence ID" value="XM_043070288.1"/>
</dbReference>
<gene>
    <name evidence="1" type="ORF">CHLRE_14g626576v5</name>
</gene>
<sequence>MNSAVKTSLGRISLCASASGACGAPYLKGVCGVARLEPEWCSSLGVLQVCALQRPGLVGRPTLRGSVG</sequence>
<dbReference type="KEGG" id="cre:CHLRE_14g626576v5"/>
<dbReference type="EMBL" id="CM008975">
    <property type="protein sequence ID" value="PNW73289.1"/>
    <property type="molecule type" value="Genomic_DNA"/>
</dbReference>
<dbReference type="PaxDb" id="3055-EDP04377"/>
<dbReference type="AlphaFoldDB" id="A0A2K3CYF2"/>
<dbReference type="Gramene" id="PNW73289">
    <property type="protein sequence ID" value="PNW73289"/>
    <property type="gene ID" value="CHLRE_14g626576v5"/>
</dbReference>
<dbReference type="GeneID" id="5718392"/>
<evidence type="ECO:0000313" key="1">
    <source>
        <dbReference type="EMBL" id="PNW73289.1"/>
    </source>
</evidence>
<evidence type="ECO:0000313" key="2">
    <source>
        <dbReference type="Proteomes" id="UP000006906"/>
    </source>
</evidence>
<reference evidence="1 2" key="1">
    <citation type="journal article" date="2007" name="Science">
        <title>The Chlamydomonas genome reveals the evolution of key animal and plant functions.</title>
        <authorList>
            <person name="Merchant S.S."/>
            <person name="Prochnik S.E."/>
            <person name="Vallon O."/>
            <person name="Harris E.H."/>
            <person name="Karpowicz S.J."/>
            <person name="Witman G.B."/>
            <person name="Terry A."/>
            <person name="Salamov A."/>
            <person name="Fritz-Laylin L.K."/>
            <person name="Marechal-Drouard L."/>
            <person name="Marshall W.F."/>
            <person name="Qu L.H."/>
            <person name="Nelson D.R."/>
            <person name="Sanderfoot A.A."/>
            <person name="Spalding M.H."/>
            <person name="Kapitonov V.V."/>
            <person name="Ren Q."/>
            <person name="Ferris P."/>
            <person name="Lindquist E."/>
            <person name="Shapiro H."/>
            <person name="Lucas S.M."/>
            <person name="Grimwood J."/>
            <person name="Schmutz J."/>
            <person name="Cardol P."/>
            <person name="Cerutti H."/>
            <person name="Chanfreau G."/>
            <person name="Chen C.L."/>
            <person name="Cognat V."/>
            <person name="Croft M.T."/>
            <person name="Dent R."/>
            <person name="Dutcher S."/>
            <person name="Fernandez E."/>
            <person name="Fukuzawa H."/>
            <person name="Gonzalez-Ballester D."/>
            <person name="Gonzalez-Halphen D."/>
            <person name="Hallmann A."/>
            <person name="Hanikenne M."/>
            <person name="Hippler M."/>
            <person name="Inwood W."/>
            <person name="Jabbari K."/>
            <person name="Kalanon M."/>
            <person name="Kuras R."/>
            <person name="Lefebvre P.A."/>
            <person name="Lemaire S.D."/>
            <person name="Lobanov A.V."/>
            <person name="Lohr M."/>
            <person name="Manuell A."/>
            <person name="Meier I."/>
            <person name="Mets L."/>
            <person name="Mittag M."/>
            <person name="Mittelmeier T."/>
            <person name="Moroney J.V."/>
            <person name="Moseley J."/>
            <person name="Napoli C."/>
            <person name="Nedelcu A.M."/>
            <person name="Niyogi K."/>
            <person name="Novoselov S.V."/>
            <person name="Paulsen I.T."/>
            <person name="Pazour G."/>
            <person name="Purton S."/>
            <person name="Ral J.P."/>
            <person name="Riano-Pachon D.M."/>
            <person name="Riekhof W."/>
            <person name="Rymarquis L."/>
            <person name="Schroda M."/>
            <person name="Stern D."/>
            <person name="Umen J."/>
            <person name="Willows R."/>
            <person name="Wilson N."/>
            <person name="Zimmer S.L."/>
            <person name="Allmer J."/>
            <person name="Balk J."/>
            <person name="Bisova K."/>
            <person name="Chen C.J."/>
            <person name="Elias M."/>
            <person name="Gendler K."/>
            <person name="Hauser C."/>
            <person name="Lamb M.R."/>
            <person name="Ledford H."/>
            <person name="Long J.C."/>
            <person name="Minagawa J."/>
            <person name="Page M.D."/>
            <person name="Pan J."/>
            <person name="Pootakham W."/>
            <person name="Roje S."/>
            <person name="Rose A."/>
            <person name="Stahlberg E."/>
            <person name="Terauchi A.M."/>
            <person name="Yang P."/>
            <person name="Ball S."/>
            <person name="Bowler C."/>
            <person name="Dieckmann C.L."/>
            <person name="Gladyshev V.N."/>
            <person name="Green P."/>
            <person name="Jorgensen R."/>
            <person name="Mayfield S."/>
            <person name="Mueller-Roeber B."/>
            <person name="Rajamani S."/>
            <person name="Sayre R.T."/>
            <person name="Brokstein P."/>
            <person name="Dubchak I."/>
            <person name="Goodstein D."/>
            <person name="Hornick L."/>
            <person name="Huang Y.W."/>
            <person name="Jhaveri J."/>
            <person name="Luo Y."/>
            <person name="Martinez D."/>
            <person name="Ngau W.C."/>
            <person name="Otillar B."/>
            <person name="Poliakov A."/>
            <person name="Porter A."/>
            <person name="Szajkowski L."/>
            <person name="Werner G."/>
            <person name="Zhou K."/>
            <person name="Grigoriev I.V."/>
            <person name="Rokhsar D.S."/>
            <person name="Grossman A.R."/>
        </authorList>
    </citation>
    <scope>NUCLEOTIDE SEQUENCE [LARGE SCALE GENOMIC DNA]</scope>
    <source>
        <strain evidence="2">CC-503</strain>
    </source>
</reference>
<dbReference type="Proteomes" id="UP000006906">
    <property type="component" value="Chromosome 14"/>
</dbReference>
<proteinExistence type="predicted"/>
<protein>
    <submittedName>
        <fullName evidence="1">Uncharacterized protein</fullName>
    </submittedName>
</protein>
<accession>A0A2K3CYF2</accession>
<dbReference type="InParanoid" id="A0A2K3CYF2"/>
<dbReference type="PROSITE" id="PS51257">
    <property type="entry name" value="PROKAR_LIPOPROTEIN"/>
    <property type="match status" value="1"/>
</dbReference>